<protein>
    <submittedName>
        <fullName evidence="1">Uncharacterized protein</fullName>
    </submittedName>
</protein>
<proteinExistence type="predicted"/>
<accession>A0A8H8XEK1</accession>
<reference evidence="1 2" key="1">
    <citation type="submission" date="2020-05" db="EMBL/GenBank/DDBJ databases">
        <authorList>
            <person name="Petersen J."/>
            <person name="Sayavedra L."/>
        </authorList>
    </citation>
    <scope>NUCLEOTIDE SEQUENCE [LARGE SCALE GENOMIC DNA]</scope>
    <source>
        <strain evidence="1">B thermophilus SOXS</strain>
    </source>
</reference>
<gene>
    <name evidence="1" type="ORF">THERMOS_2008</name>
</gene>
<sequence length="38" mass="4275">MVVLPNLVPMGLNMGLKKCQVGEKWILMIIYICVKVSI</sequence>
<name>A0A8H8XEK1_9GAMM</name>
<keyword evidence="2" id="KW-1185">Reference proteome</keyword>
<dbReference type="EMBL" id="CAESAQ020000079">
    <property type="protein sequence ID" value="CAB5504740.1"/>
    <property type="molecule type" value="Genomic_DNA"/>
</dbReference>
<evidence type="ECO:0000313" key="1">
    <source>
        <dbReference type="EMBL" id="CAB5504740.1"/>
    </source>
</evidence>
<comment type="caution">
    <text evidence="1">The sequence shown here is derived from an EMBL/GenBank/DDBJ whole genome shotgun (WGS) entry which is preliminary data.</text>
</comment>
<dbReference type="Proteomes" id="UP000643672">
    <property type="component" value="Unassembled WGS sequence"/>
</dbReference>
<organism evidence="1 2">
    <name type="scientific">Bathymodiolus thermophilus thioautotrophic gill symbiont</name>
    <dbReference type="NCBI Taxonomy" id="2360"/>
    <lineage>
        <taxon>Bacteria</taxon>
        <taxon>Pseudomonadati</taxon>
        <taxon>Pseudomonadota</taxon>
        <taxon>Gammaproteobacteria</taxon>
        <taxon>sulfur-oxidizing symbionts</taxon>
    </lineage>
</organism>
<evidence type="ECO:0000313" key="2">
    <source>
        <dbReference type="Proteomes" id="UP000643672"/>
    </source>
</evidence>
<dbReference type="AlphaFoldDB" id="A0A8H8XEK1"/>